<evidence type="ECO:0000313" key="2">
    <source>
        <dbReference type="EMBL" id="TAA20927.1"/>
    </source>
</evidence>
<organism evidence="2 3">
    <name type="scientific">Pseudoxanthomonas winnipegensis</name>
    <dbReference type="NCBI Taxonomy" id="2480810"/>
    <lineage>
        <taxon>Bacteria</taxon>
        <taxon>Pseudomonadati</taxon>
        <taxon>Pseudomonadota</taxon>
        <taxon>Gammaproteobacteria</taxon>
        <taxon>Lysobacterales</taxon>
        <taxon>Lysobacteraceae</taxon>
        <taxon>Pseudoxanthomonas</taxon>
    </lineage>
</organism>
<dbReference type="Proteomes" id="UP000293089">
    <property type="component" value="Unassembled WGS sequence"/>
</dbReference>
<evidence type="ECO:0000313" key="3">
    <source>
        <dbReference type="Proteomes" id="UP000293089"/>
    </source>
</evidence>
<feature type="region of interest" description="Disordered" evidence="1">
    <location>
        <begin position="1"/>
        <end position="32"/>
    </location>
</feature>
<gene>
    <name evidence="2" type="ORF">EA658_08330</name>
</gene>
<feature type="compositionally biased region" description="Basic and acidic residues" evidence="1">
    <location>
        <begin position="1"/>
        <end position="10"/>
    </location>
</feature>
<dbReference type="EMBL" id="SHME01000002">
    <property type="protein sequence ID" value="TAA20927.1"/>
    <property type="molecule type" value="Genomic_DNA"/>
</dbReference>
<reference evidence="2 3" key="1">
    <citation type="submission" date="2019-02" db="EMBL/GenBank/DDBJ databases">
        <title>WGS of Pseudoxanthomonas species novum from clinical isolates.</title>
        <authorList>
            <person name="Bernier A.-M."/>
            <person name="Bernard K."/>
            <person name="Vachon A."/>
        </authorList>
    </citation>
    <scope>NUCLEOTIDE SEQUENCE [LARGE SCALE GENOMIC DNA]</scope>
    <source>
        <strain evidence="3">NML 170316</strain>
    </source>
</reference>
<accession>A0ABY1WG56</accession>
<keyword evidence="3" id="KW-1185">Reference proteome</keyword>
<proteinExistence type="predicted"/>
<protein>
    <submittedName>
        <fullName evidence="2">Uncharacterized protein</fullName>
    </submittedName>
</protein>
<sequence length="74" mass="7872">MSRRVPRDGAVEAADDSSPSSPRKRGPMDVGFAREGPWIPAFAGMTVFLGRGNDGLMGFSKPLRETNASTTATM</sequence>
<name>A0ABY1WG56_9GAMM</name>
<comment type="caution">
    <text evidence="2">The sequence shown here is derived from an EMBL/GenBank/DDBJ whole genome shotgun (WGS) entry which is preliminary data.</text>
</comment>
<evidence type="ECO:0000256" key="1">
    <source>
        <dbReference type="SAM" id="MobiDB-lite"/>
    </source>
</evidence>